<accession>S6AJ95</accession>
<dbReference type="EMBL" id="AP013066">
    <property type="protein sequence ID" value="BAN36381.1"/>
    <property type="molecule type" value="Genomic_DNA"/>
</dbReference>
<dbReference type="KEGG" id="sdr:SCD_n02579"/>
<reference evidence="2 3" key="1">
    <citation type="journal article" date="2012" name="Appl. Environ. Microbiol.">
        <title>Draft genome sequence of a psychrotolerant sulfur-oxidizing bacterium, Sulfuricella denitrificans skB26, and proteomic insights into cold adaptation.</title>
        <authorList>
            <person name="Watanabe T."/>
            <person name="Kojima H."/>
            <person name="Fukui M."/>
        </authorList>
    </citation>
    <scope>NUCLEOTIDE SEQUENCE [LARGE SCALE GENOMIC DNA]</scope>
    <source>
        <strain evidence="3">skB26</strain>
    </source>
</reference>
<protein>
    <submittedName>
        <fullName evidence="2">Uncharacterized protein</fullName>
    </submittedName>
</protein>
<evidence type="ECO:0000256" key="1">
    <source>
        <dbReference type="SAM" id="Phobius"/>
    </source>
</evidence>
<evidence type="ECO:0000313" key="3">
    <source>
        <dbReference type="Proteomes" id="UP000015559"/>
    </source>
</evidence>
<sequence>MNSKPGATNGSISNHILPTSATMAGVCITVIGIVRLIETRHHASTIIDNLMAFTGLIFLISCFLSYLSIRSVRRAVKFEKYADILFLAGLSLMVIGGFLLAWEFEHF</sequence>
<evidence type="ECO:0000313" key="2">
    <source>
        <dbReference type="EMBL" id="BAN36381.1"/>
    </source>
</evidence>
<keyword evidence="1" id="KW-0472">Membrane</keyword>
<keyword evidence="3" id="KW-1185">Reference proteome</keyword>
<keyword evidence="1" id="KW-0812">Transmembrane</keyword>
<dbReference type="Proteomes" id="UP000015559">
    <property type="component" value="Chromosome"/>
</dbReference>
<dbReference type="STRING" id="1163617.SCD_n02579"/>
<gene>
    <name evidence="2" type="ORF">SCD_n02579</name>
</gene>
<proteinExistence type="predicted"/>
<keyword evidence="1" id="KW-1133">Transmembrane helix</keyword>
<dbReference type="OrthoDB" id="582913at2"/>
<dbReference type="RefSeq" id="WP_009207660.1">
    <property type="nucleotide sequence ID" value="NC_022357.1"/>
</dbReference>
<name>S6AJ95_SULDS</name>
<dbReference type="AlphaFoldDB" id="S6AJ95"/>
<feature type="transmembrane region" description="Helical" evidence="1">
    <location>
        <begin position="49"/>
        <end position="69"/>
    </location>
</feature>
<dbReference type="eggNOG" id="ENOG50332DJ">
    <property type="taxonomic scope" value="Bacteria"/>
</dbReference>
<organism evidence="2 3">
    <name type="scientific">Sulfuricella denitrificans (strain DSM 22764 / NBRC 105220 / skB26)</name>
    <dbReference type="NCBI Taxonomy" id="1163617"/>
    <lineage>
        <taxon>Bacteria</taxon>
        <taxon>Pseudomonadati</taxon>
        <taxon>Pseudomonadota</taxon>
        <taxon>Betaproteobacteria</taxon>
        <taxon>Nitrosomonadales</taxon>
        <taxon>Sulfuricellaceae</taxon>
        <taxon>Sulfuricella</taxon>
    </lineage>
</organism>
<dbReference type="HOGENOM" id="CLU_164829_1_0_4"/>
<feature type="transmembrane region" description="Helical" evidence="1">
    <location>
        <begin position="12"/>
        <end position="37"/>
    </location>
</feature>
<feature type="transmembrane region" description="Helical" evidence="1">
    <location>
        <begin position="81"/>
        <end position="102"/>
    </location>
</feature>